<feature type="region of interest" description="Disordered" evidence="1">
    <location>
        <begin position="69"/>
        <end position="90"/>
    </location>
</feature>
<dbReference type="Proteomes" id="UP001285352">
    <property type="component" value="Unassembled WGS sequence"/>
</dbReference>
<sequence>MAAVDHRGRVADRHITAALAWDAATRLSIREHDGLLVVTADPHGVFKLTKEGYLRLPADALRVPKITSAQVKRHAGTHEGLHRDGPAEYR</sequence>
<gene>
    <name evidence="2" type="ORF">SK854_05405</name>
</gene>
<evidence type="ECO:0000313" key="3">
    <source>
        <dbReference type="Proteomes" id="UP001285352"/>
    </source>
</evidence>
<name>A0ABU4UPX8_9PSEU</name>
<dbReference type="RefSeq" id="WP_319973865.1">
    <property type="nucleotide sequence ID" value="NZ_JAXAVU010000003.1"/>
</dbReference>
<evidence type="ECO:0000256" key="1">
    <source>
        <dbReference type="SAM" id="MobiDB-lite"/>
    </source>
</evidence>
<reference evidence="2 3" key="1">
    <citation type="submission" date="2023-11" db="EMBL/GenBank/DDBJ databases">
        <title>Lentzea sokolovensis, sp. nov., Lentzea kristufkii, sp. nov., and Lentzea miocenensis, sp. nov., rare actinobacteria from Sokolov Coal Basin, Miocene lacustrine sediment, Czech Republic.</title>
        <authorList>
            <person name="Lara A."/>
            <person name="Kotroba L."/>
            <person name="Nouioui I."/>
            <person name="Neumann-Schaal M."/>
            <person name="Mast Y."/>
            <person name="Chronakova A."/>
        </authorList>
    </citation>
    <scope>NUCLEOTIDE SEQUENCE [LARGE SCALE GENOMIC DNA]</scope>
    <source>
        <strain evidence="2 3">BCCO 10_0061</strain>
    </source>
</reference>
<organism evidence="2 3">
    <name type="scientific">Lentzea sokolovensis</name>
    <dbReference type="NCBI Taxonomy" id="3095429"/>
    <lineage>
        <taxon>Bacteria</taxon>
        <taxon>Bacillati</taxon>
        <taxon>Actinomycetota</taxon>
        <taxon>Actinomycetes</taxon>
        <taxon>Pseudonocardiales</taxon>
        <taxon>Pseudonocardiaceae</taxon>
        <taxon>Lentzea</taxon>
    </lineage>
</organism>
<evidence type="ECO:0000313" key="2">
    <source>
        <dbReference type="EMBL" id="MDX8141539.1"/>
    </source>
</evidence>
<proteinExistence type="predicted"/>
<accession>A0ABU4UPX8</accession>
<keyword evidence="3" id="KW-1185">Reference proteome</keyword>
<protein>
    <submittedName>
        <fullName evidence="2">Uncharacterized protein</fullName>
    </submittedName>
</protein>
<dbReference type="EMBL" id="JAXAVU010000003">
    <property type="protein sequence ID" value="MDX8141539.1"/>
    <property type="molecule type" value="Genomic_DNA"/>
</dbReference>
<comment type="caution">
    <text evidence="2">The sequence shown here is derived from an EMBL/GenBank/DDBJ whole genome shotgun (WGS) entry which is preliminary data.</text>
</comment>
<feature type="compositionally biased region" description="Basic and acidic residues" evidence="1">
    <location>
        <begin position="76"/>
        <end position="90"/>
    </location>
</feature>